<sequence length="230" mass="25722">MKRLLLCIVFIAWAWHSQAQSEFTAKFKAIPVGKFPIAPKKAVEPKKVAPTNSDIPSIKAPNVFNSPEAQFTKPAPAKSYQLGQTNTFSMIQKNEFIKPGGEVEARLNKKEDDPGEMEYRRNQNLGDFRIKANKARVMYRDAAAVDGDHIRVYLNDKVIETFVSLESAFKGFEIVLEKGFNKIDFEALNQGTSGPNTAEFRVYDDKGSLISASQWNLGTGFKATILLVKE</sequence>
<accession>A0ABN6L6I0</accession>
<dbReference type="RefSeq" id="WP_229317082.1">
    <property type="nucleotide sequence ID" value="NZ_AP025184.1"/>
</dbReference>
<evidence type="ECO:0008006" key="4">
    <source>
        <dbReference type="Google" id="ProtNLM"/>
    </source>
</evidence>
<proteinExistence type="predicted"/>
<reference evidence="2 3" key="1">
    <citation type="journal article" date="2022" name="Int. J. Syst. Evol. Microbiol.">
        <title>Flavobacterium ammonificans sp. nov. and Flavobacterium ammoniigenes sp. nov., ammonifying bacteria isolated from surface river water.</title>
        <authorList>
            <person name="Watanabe K."/>
            <person name="Kitamura T."/>
            <person name="Ogata Y."/>
            <person name="Shindo C."/>
            <person name="Suda W."/>
        </authorList>
    </citation>
    <scope>NUCLEOTIDE SEQUENCE [LARGE SCALE GENOMIC DNA]</scope>
    <source>
        <strain evidence="2 3">GENT5</strain>
    </source>
</reference>
<feature type="chain" id="PRO_5047434955" description="Secreted protein" evidence="1">
    <location>
        <begin position="20"/>
        <end position="230"/>
    </location>
</feature>
<name>A0ABN6L6I0_9FLAO</name>
<keyword evidence="1" id="KW-0732">Signal</keyword>
<reference evidence="2 3" key="2">
    <citation type="journal article" date="2022" name="Microorganisms">
        <title>Complete Genome Sequences of Two Flavobacterium ammonificans Strains and a Flavobacterium ammoniigenes Strain of Ammonifying Bacterioplankton Isolated from Surface River Water.</title>
        <authorList>
            <person name="Suda W."/>
            <person name="Ogata Y."/>
            <person name="Shindo C."/>
            <person name="Watanabe K."/>
        </authorList>
    </citation>
    <scope>NUCLEOTIDE SEQUENCE [LARGE SCALE GENOMIC DNA]</scope>
    <source>
        <strain evidence="2 3">GENT5</strain>
    </source>
</reference>
<dbReference type="Proteomes" id="UP001319867">
    <property type="component" value="Chromosome"/>
</dbReference>
<protein>
    <recommendedName>
        <fullName evidence="4">Secreted protein</fullName>
    </recommendedName>
</protein>
<evidence type="ECO:0000256" key="1">
    <source>
        <dbReference type="SAM" id="SignalP"/>
    </source>
</evidence>
<feature type="signal peptide" evidence="1">
    <location>
        <begin position="1"/>
        <end position="19"/>
    </location>
</feature>
<gene>
    <name evidence="2" type="ORF">GENT5_19470</name>
</gene>
<evidence type="ECO:0000313" key="2">
    <source>
        <dbReference type="EMBL" id="BDB55642.1"/>
    </source>
</evidence>
<organism evidence="2 3">
    <name type="scientific">Flavobacterium ammoniigenes</name>
    <dbReference type="NCBI Taxonomy" id="1751095"/>
    <lineage>
        <taxon>Bacteria</taxon>
        <taxon>Pseudomonadati</taxon>
        <taxon>Bacteroidota</taxon>
        <taxon>Flavobacteriia</taxon>
        <taxon>Flavobacteriales</taxon>
        <taxon>Flavobacteriaceae</taxon>
        <taxon>Flavobacterium</taxon>
    </lineage>
</organism>
<keyword evidence="3" id="KW-1185">Reference proteome</keyword>
<evidence type="ECO:0000313" key="3">
    <source>
        <dbReference type="Proteomes" id="UP001319867"/>
    </source>
</evidence>
<dbReference type="EMBL" id="AP025184">
    <property type="protein sequence ID" value="BDB55642.1"/>
    <property type="molecule type" value="Genomic_DNA"/>
</dbReference>